<name>A0A4Y0BEQ3_ANOFN</name>
<reference evidence="2" key="1">
    <citation type="submission" date="2020-05" db="UniProtKB">
        <authorList>
            <consortium name="EnsemblMetazoa"/>
        </authorList>
    </citation>
    <scope>IDENTIFICATION</scope>
    <source>
        <strain evidence="2">FUMOZ</strain>
    </source>
</reference>
<evidence type="ECO:0000313" key="2">
    <source>
        <dbReference type="EnsemblMetazoa" id="AFUN018884-PA"/>
    </source>
</evidence>
<organism evidence="2">
    <name type="scientific">Anopheles funestus</name>
    <name type="common">African malaria mosquito</name>
    <dbReference type="NCBI Taxonomy" id="62324"/>
    <lineage>
        <taxon>Eukaryota</taxon>
        <taxon>Metazoa</taxon>
        <taxon>Ecdysozoa</taxon>
        <taxon>Arthropoda</taxon>
        <taxon>Hexapoda</taxon>
        <taxon>Insecta</taxon>
        <taxon>Pterygota</taxon>
        <taxon>Neoptera</taxon>
        <taxon>Endopterygota</taxon>
        <taxon>Diptera</taxon>
        <taxon>Nematocera</taxon>
        <taxon>Culicoidea</taxon>
        <taxon>Culicidae</taxon>
        <taxon>Anophelinae</taxon>
        <taxon>Anopheles</taxon>
    </lineage>
</organism>
<protein>
    <submittedName>
        <fullName evidence="2">Uncharacterized protein</fullName>
    </submittedName>
</protein>
<feature type="signal peptide" evidence="1">
    <location>
        <begin position="1"/>
        <end position="19"/>
    </location>
</feature>
<feature type="chain" id="PRO_5021357043" evidence="1">
    <location>
        <begin position="20"/>
        <end position="28"/>
    </location>
</feature>
<proteinExistence type="predicted"/>
<sequence>MDLKFLFATLFALLATVMAQAASDSNES</sequence>
<evidence type="ECO:0000256" key="1">
    <source>
        <dbReference type="SAM" id="SignalP"/>
    </source>
</evidence>
<dbReference type="EnsemblMetazoa" id="AFUN018884-RA">
    <property type="protein sequence ID" value="AFUN018884-PA"/>
    <property type="gene ID" value="AFUN018884"/>
</dbReference>
<accession>A0A4Y0BEQ3</accession>
<keyword evidence="1" id="KW-0732">Signal</keyword>
<dbReference type="AlphaFoldDB" id="A0A4Y0BEQ3"/>
<dbReference type="VEuPathDB" id="VectorBase:AFUN018884"/>